<evidence type="ECO:0000313" key="2">
    <source>
        <dbReference type="Proteomes" id="UP000006683"/>
    </source>
</evidence>
<protein>
    <recommendedName>
        <fullName evidence="3">Lipoprotein</fullName>
    </recommendedName>
</protein>
<name>E1SLI8_FERBD</name>
<dbReference type="STRING" id="550540.Fbal_3340"/>
<reference evidence="1 2" key="1">
    <citation type="journal article" date="2010" name="Stand. Genomic Sci.">
        <title>Complete genome sequence of Ferrimonas balearica type strain (PAT).</title>
        <authorList>
            <person name="Nolan M."/>
            <person name="Sikorski J."/>
            <person name="Davenport K."/>
            <person name="Lucas S."/>
            <person name="Glavina Del Rio T."/>
            <person name="Tice H."/>
            <person name="Cheng J."/>
            <person name="Goodwin L."/>
            <person name="Pitluck S."/>
            <person name="Liolios K."/>
            <person name="Ivanova N."/>
            <person name="Mavromatis K."/>
            <person name="Ovchinnikova G."/>
            <person name="Pati A."/>
            <person name="Chen A."/>
            <person name="Palaniappan K."/>
            <person name="Land M."/>
            <person name="Hauser L."/>
            <person name="Chang Y."/>
            <person name="Jeffries C."/>
            <person name="Tapia R."/>
            <person name="Brettin T."/>
            <person name="Detter J."/>
            <person name="Han C."/>
            <person name="Yasawong M."/>
            <person name="Rohde M."/>
            <person name="Tindall B."/>
            <person name="Goker M."/>
            <person name="Woyke T."/>
            <person name="Bristow J."/>
            <person name="Eisen J."/>
            <person name="Markowitz V."/>
            <person name="Hugenholtz P."/>
            <person name="Kyrpides N."/>
            <person name="Klenk H."/>
            <person name="Lapidus A."/>
        </authorList>
    </citation>
    <scope>NUCLEOTIDE SEQUENCE [LARGE SCALE GENOMIC DNA]</scope>
    <source>
        <strain evidence="2">DSM 9799 / CCM 4581 / KCTC 23876 / PAT</strain>
    </source>
</reference>
<evidence type="ECO:0008006" key="3">
    <source>
        <dbReference type="Google" id="ProtNLM"/>
    </source>
</evidence>
<dbReference type="PROSITE" id="PS51257">
    <property type="entry name" value="PROKAR_LIPOPROTEIN"/>
    <property type="match status" value="1"/>
</dbReference>
<dbReference type="AlphaFoldDB" id="E1SLI8"/>
<gene>
    <name evidence="1" type="ordered locus">Fbal_3340</name>
</gene>
<accession>E1SLI8</accession>
<dbReference type="Proteomes" id="UP000006683">
    <property type="component" value="Chromosome"/>
</dbReference>
<proteinExistence type="predicted"/>
<dbReference type="KEGG" id="fbl:Fbal_3340"/>
<dbReference type="EMBL" id="CP002209">
    <property type="protein sequence ID" value="ADN77539.1"/>
    <property type="molecule type" value="Genomic_DNA"/>
</dbReference>
<organism evidence="1 2">
    <name type="scientific">Ferrimonas balearica (strain DSM 9799 / CCM 4581 / KCTC 23876 / PAT)</name>
    <dbReference type="NCBI Taxonomy" id="550540"/>
    <lineage>
        <taxon>Bacteria</taxon>
        <taxon>Pseudomonadati</taxon>
        <taxon>Pseudomonadota</taxon>
        <taxon>Gammaproteobacteria</taxon>
        <taxon>Alteromonadales</taxon>
        <taxon>Ferrimonadaceae</taxon>
        <taxon>Ferrimonas</taxon>
    </lineage>
</organism>
<keyword evidence="2" id="KW-1185">Reference proteome</keyword>
<evidence type="ECO:0000313" key="1">
    <source>
        <dbReference type="EMBL" id="ADN77539.1"/>
    </source>
</evidence>
<dbReference type="HOGENOM" id="CLU_1882670_0_0_6"/>
<sequence length="135" mass="14904">MVPTLRQRRVGTFHSGARMHKPILLLTLLLAGCASGYRGHVVYGTESMQFVDCRTGEWYWLGRQEGDPEQWQAVHAIVNDRSGCEQSWNCPTPWAPVAVLGKRSAPGAYGPFGQEGRKLDIVQITLLTAPPCAEP</sequence>